<dbReference type="Proteomes" id="UP000824025">
    <property type="component" value="Unassembled WGS sequence"/>
</dbReference>
<dbReference type="NCBIfam" id="TIGR00613">
    <property type="entry name" value="reco"/>
    <property type="match status" value="1"/>
</dbReference>
<comment type="similarity">
    <text evidence="1 7">Belongs to the RecO family.</text>
</comment>
<dbReference type="SUPFAM" id="SSF50249">
    <property type="entry name" value="Nucleic acid-binding proteins"/>
    <property type="match status" value="1"/>
</dbReference>
<dbReference type="Gene3D" id="2.40.50.140">
    <property type="entry name" value="Nucleic acid-binding proteins"/>
    <property type="match status" value="1"/>
</dbReference>
<dbReference type="InterPro" id="IPR042242">
    <property type="entry name" value="RecO_C"/>
</dbReference>
<keyword evidence="5 7" id="KW-0234">DNA repair</keyword>
<protein>
    <recommendedName>
        <fullName evidence="2 7">DNA repair protein RecO</fullName>
    </recommendedName>
    <alternativeName>
        <fullName evidence="6 7">Recombination protein O</fullName>
    </alternativeName>
</protein>
<evidence type="ECO:0000259" key="8">
    <source>
        <dbReference type="Pfam" id="PF11967"/>
    </source>
</evidence>
<proteinExistence type="inferred from homology"/>
<evidence type="ECO:0000256" key="4">
    <source>
        <dbReference type="ARBA" id="ARBA00023172"/>
    </source>
</evidence>
<dbReference type="InterPro" id="IPR003717">
    <property type="entry name" value="RecO"/>
</dbReference>
<dbReference type="Pfam" id="PF02565">
    <property type="entry name" value="RecO_C"/>
    <property type="match status" value="1"/>
</dbReference>
<keyword evidence="4 7" id="KW-0233">DNA recombination</keyword>
<feature type="domain" description="DNA replication/recombination mediator RecO N-terminal" evidence="8">
    <location>
        <begin position="1"/>
        <end position="67"/>
    </location>
</feature>
<evidence type="ECO:0000256" key="3">
    <source>
        <dbReference type="ARBA" id="ARBA00022763"/>
    </source>
</evidence>
<evidence type="ECO:0000256" key="6">
    <source>
        <dbReference type="ARBA" id="ARBA00033409"/>
    </source>
</evidence>
<dbReference type="HAMAP" id="MF_00201">
    <property type="entry name" value="RecO"/>
    <property type="match status" value="1"/>
</dbReference>
<dbReference type="PANTHER" id="PTHR33991:SF1">
    <property type="entry name" value="DNA REPAIR PROTEIN RECO"/>
    <property type="match status" value="1"/>
</dbReference>
<dbReference type="GO" id="GO:0043590">
    <property type="term" value="C:bacterial nucleoid"/>
    <property type="evidence" value="ECO:0007669"/>
    <property type="project" value="TreeGrafter"/>
</dbReference>
<dbReference type="InterPro" id="IPR012340">
    <property type="entry name" value="NA-bd_OB-fold"/>
</dbReference>
<evidence type="ECO:0000256" key="5">
    <source>
        <dbReference type="ARBA" id="ARBA00023204"/>
    </source>
</evidence>
<gene>
    <name evidence="7 9" type="primary">recO</name>
    <name evidence="9" type="ORF">H9726_01490</name>
</gene>
<dbReference type="AlphaFoldDB" id="A0A9D2D5R0"/>
<reference evidence="9" key="1">
    <citation type="journal article" date="2021" name="PeerJ">
        <title>Extensive microbial diversity within the chicken gut microbiome revealed by metagenomics and culture.</title>
        <authorList>
            <person name="Gilroy R."/>
            <person name="Ravi A."/>
            <person name="Getino M."/>
            <person name="Pursley I."/>
            <person name="Horton D.L."/>
            <person name="Alikhan N.F."/>
            <person name="Baker D."/>
            <person name="Gharbi K."/>
            <person name="Hall N."/>
            <person name="Watson M."/>
            <person name="Adriaenssens E.M."/>
            <person name="Foster-Nyarko E."/>
            <person name="Jarju S."/>
            <person name="Secka A."/>
            <person name="Antonio M."/>
            <person name="Oren A."/>
            <person name="Chaudhuri R.R."/>
            <person name="La Ragione R."/>
            <person name="Hildebrand F."/>
            <person name="Pallen M.J."/>
        </authorList>
    </citation>
    <scope>NUCLEOTIDE SEQUENCE</scope>
    <source>
        <strain evidence="9">CHK192-19661</strain>
    </source>
</reference>
<organism evidence="9 10">
    <name type="scientific">Candidatus Borkfalkia avicola</name>
    <dbReference type="NCBI Taxonomy" id="2838503"/>
    <lineage>
        <taxon>Bacteria</taxon>
        <taxon>Bacillati</taxon>
        <taxon>Bacillota</taxon>
        <taxon>Clostridia</taxon>
        <taxon>Christensenellales</taxon>
        <taxon>Christensenellaceae</taxon>
        <taxon>Candidatus Borkfalkia</taxon>
    </lineage>
</organism>
<dbReference type="Gene3D" id="1.20.1440.120">
    <property type="entry name" value="Recombination protein O, C-terminal domain"/>
    <property type="match status" value="1"/>
</dbReference>
<dbReference type="InterPro" id="IPR037278">
    <property type="entry name" value="ARFGAP/RecO"/>
</dbReference>
<dbReference type="InterPro" id="IPR022572">
    <property type="entry name" value="DNA_rep/recomb_RecO_N"/>
</dbReference>
<evidence type="ECO:0000256" key="1">
    <source>
        <dbReference type="ARBA" id="ARBA00007452"/>
    </source>
</evidence>
<accession>A0A9D2D5R0</accession>
<sequence length="238" mass="25606">MEIKVDAIVIRTADYGESDRMLTLFTLQRGKLSAAAKGVRKAGAKLRFAAQPFCFAEYVLAQRGERNTVISAAETDSFYALRGDIGKFYAAASLAGVCDALLYDGMVSEELFLRAVNALRGMCDGDEAEELISFLLAALELSGYRLDLSGCAGCGALLGGKCFFDVADGCFYCADCARGAGVSAETLEVLKKCAGEECDPAKVTREGKRRAVKLLYAFFRAKTETEVKALAEYIALPQ</sequence>
<name>A0A9D2D5R0_9FIRM</name>
<evidence type="ECO:0000313" key="10">
    <source>
        <dbReference type="Proteomes" id="UP000824025"/>
    </source>
</evidence>
<dbReference type="EMBL" id="DXCF01000005">
    <property type="protein sequence ID" value="HIZ09137.1"/>
    <property type="molecule type" value="Genomic_DNA"/>
</dbReference>
<evidence type="ECO:0000256" key="7">
    <source>
        <dbReference type="HAMAP-Rule" id="MF_00201"/>
    </source>
</evidence>
<dbReference type="Pfam" id="PF11967">
    <property type="entry name" value="RecO_N"/>
    <property type="match status" value="1"/>
</dbReference>
<comment type="function">
    <text evidence="7">Involved in DNA repair and RecF pathway recombination.</text>
</comment>
<dbReference type="GO" id="GO:0006310">
    <property type="term" value="P:DNA recombination"/>
    <property type="evidence" value="ECO:0007669"/>
    <property type="project" value="UniProtKB-UniRule"/>
</dbReference>
<reference evidence="9" key="2">
    <citation type="submission" date="2021-04" db="EMBL/GenBank/DDBJ databases">
        <authorList>
            <person name="Gilroy R."/>
        </authorList>
    </citation>
    <scope>NUCLEOTIDE SEQUENCE</scope>
    <source>
        <strain evidence="9">CHK192-19661</strain>
    </source>
</reference>
<dbReference type="SUPFAM" id="SSF57863">
    <property type="entry name" value="ArfGap/RecO-like zinc finger"/>
    <property type="match status" value="1"/>
</dbReference>
<dbReference type="PANTHER" id="PTHR33991">
    <property type="entry name" value="DNA REPAIR PROTEIN RECO"/>
    <property type="match status" value="1"/>
</dbReference>
<evidence type="ECO:0000256" key="2">
    <source>
        <dbReference type="ARBA" id="ARBA00021310"/>
    </source>
</evidence>
<dbReference type="GO" id="GO:0006302">
    <property type="term" value="P:double-strand break repair"/>
    <property type="evidence" value="ECO:0007669"/>
    <property type="project" value="TreeGrafter"/>
</dbReference>
<comment type="caution">
    <text evidence="9">The sequence shown here is derived from an EMBL/GenBank/DDBJ whole genome shotgun (WGS) entry which is preliminary data.</text>
</comment>
<evidence type="ECO:0000313" key="9">
    <source>
        <dbReference type="EMBL" id="HIZ09137.1"/>
    </source>
</evidence>
<keyword evidence="3 7" id="KW-0227">DNA damage</keyword>